<dbReference type="EMBL" id="MFAU01000028">
    <property type="protein sequence ID" value="OGD84186.1"/>
    <property type="molecule type" value="Genomic_DNA"/>
</dbReference>
<dbReference type="PANTHER" id="PTHR14413:SF16">
    <property type="entry name" value="LARGE RIBOSOMAL SUBUNIT PROTEIN BL17M"/>
    <property type="match status" value="1"/>
</dbReference>
<evidence type="ECO:0000256" key="5">
    <source>
        <dbReference type="RuleBase" id="RU000660"/>
    </source>
</evidence>
<evidence type="ECO:0000313" key="8">
    <source>
        <dbReference type="EMBL" id="OGD84186.1"/>
    </source>
</evidence>
<protein>
    <recommendedName>
        <fullName evidence="4 6">50S ribosomal protein L17</fullName>
    </recommendedName>
</protein>
<feature type="region of interest" description="Disordered" evidence="7">
    <location>
        <begin position="131"/>
        <end position="152"/>
    </location>
</feature>
<dbReference type="Proteomes" id="UP000179252">
    <property type="component" value="Unassembled WGS sequence"/>
</dbReference>
<evidence type="ECO:0000313" key="9">
    <source>
        <dbReference type="Proteomes" id="UP000179252"/>
    </source>
</evidence>
<dbReference type="InterPro" id="IPR000456">
    <property type="entry name" value="Ribosomal_bL17"/>
</dbReference>
<dbReference type="GO" id="GO:0003735">
    <property type="term" value="F:structural constituent of ribosome"/>
    <property type="evidence" value="ECO:0007669"/>
    <property type="project" value="InterPro"/>
</dbReference>
<evidence type="ECO:0000256" key="4">
    <source>
        <dbReference type="ARBA" id="ARBA00035494"/>
    </source>
</evidence>
<accession>A0A1F5FX42</accession>
<gene>
    <name evidence="8" type="ORF">A2165_01090</name>
</gene>
<dbReference type="Pfam" id="PF01196">
    <property type="entry name" value="Ribosomal_L17"/>
    <property type="match status" value="1"/>
</dbReference>
<organism evidence="8 9">
    <name type="scientific">Candidatus Curtissbacteria bacterium RBG_13_40_7</name>
    <dbReference type="NCBI Taxonomy" id="1797706"/>
    <lineage>
        <taxon>Bacteria</taxon>
        <taxon>Candidatus Curtissiibacteriota</taxon>
    </lineage>
</organism>
<evidence type="ECO:0000256" key="1">
    <source>
        <dbReference type="ARBA" id="ARBA00008777"/>
    </source>
</evidence>
<evidence type="ECO:0000256" key="2">
    <source>
        <dbReference type="ARBA" id="ARBA00022980"/>
    </source>
</evidence>
<dbReference type="GO" id="GO:0006412">
    <property type="term" value="P:translation"/>
    <property type="evidence" value="ECO:0007669"/>
    <property type="project" value="InterPro"/>
</dbReference>
<evidence type="ECO:0000256" key="7">
    <source>
        <dbReference type="SAM" id="MobiDB-lite"/>
    </source>
</evidence>
<keyword evidence="3 5" id="KW-0687">Ribonucleoprotein</keyword>
<dbReference type="NCBIfam" id="TIGR00059">
    <property type="entry name" value="L17"/>
    <property type="match status" value="1"/>
</dbReference>
<sequence>MRHGVFGQKLGRSTKTRKSLLHNLSSALLEKGKITTTVAKAKFARPYIEKLITKARRNSLHGQRTVSSLLSSKAFTRLTREIAPGFAARNGGYTKIIRLDNRQGDSAEMARLELLEWDKKLAKVTQAGKKREIAKIARSKKPATTKKHTEET</sequence>
<feature type="compositionally biased region" description="Basic residues" evidence="7">
    <location>
        <begin position="137"/>
        <end position="146"/>
    </location>
</feature>
<dbReference type="SUPFAM" id="SSF64263">
    <property type="entry name" value="Prokaryotic ribosomal protein L17"/>
    <property type="match status" value="1"/>
</dbReference>
<comment type="caution">
    <text evidence="8">The sequence shown here is derived from an EMBL/GenBank/DDBJ whole genome shotgun (WGS) entry which is preliminary data.</text>
</comment>
<comment type="similarity">
    <text evidence="1 5">Belongs to the bacterial ribosomal protein bL17 family.</text>
</comment>
<dbReference type="PANTHER" id="PTHR14413">
    <property type="entry name" value="RIBOSOMAL PROTEIN L17"/>
    <property type="match status" value="1"/>
</dbReference>
<dbReference type="Gene3D" id="3.90.1030.10">
    <property type="entry name" value="Ribosomal protein L17"/>
    <property type="match status" value="1"/>
</dbReference>
<proteinExistence type="inferred from homology"/>
<keyword evidence="2 5" id="KW-0689">Ribosomal protein</keyword>
<reference evidence="8 9" key="1">
    <citation type="journal article" date="2016" name="Nat. Commun.">
        <title>Thousands of microbial genomes shed light on interconnected biogeochemical processes in an aquifer system.</title>
        <authorList>
            <person name="Anantharaman K."/>
            <person name="Brown C.T."/>
            <person name="Hug L.A."/>
            <person name="Sharon I."/>
            <person name="Castelle C.J."/>
            <person name="Probst A.J."/>
            <person name="Thomas B.C."/>
            <person name="Singh A."/>
            <person name="Wilkins M.J."/>
            <person name="Karaoz U."/>
            <person name="Brodie E.L."/>
            <person name="Williams K.H."/>
            <person name="Hubbard S.S."/>
            <person name="Banfield J.F."/>
        </authorList>
    </citation>
    <scope>NUCLEOTIDE SEQUENCE [LARGE SCALE GENOMIC DNA]</scope>
</reference>
<dbReference type="PROSITE" id="PS01167">
    <property type="entry name" value="RIBOSOMAL_L17"/>
    <property type="match status" value="1"/>
</dbReference>
<dbReference type="AlphaFoldDB" id="A0A1F5FX42"/>
<dbReference type="GO" id="GO:0022625">
    <property type="term" value="C:cytosolic large ribosomal subunit"/>
    <property type="evidence" value="ECO:0007669"/>
    <property type="project" value="TreeGrafter"/>
</dbReference>
<dbReference type="InterPro" id="IPR036373">
    <property type="entry name" value="Ribosomal_bL17_sf"/>
</dbReference>
<evidence type="ECO:0000256" key="3">
    <source>
        <dbReference type="ARBA" id="ARBA00023274"/>
    </source>
</evidence>
<evidence type="ECO:0000256" key="6">
    <source>
        <dbReference type="RuleBase" id="RU000661"/>
    </source>
</evidence>
<dbReference type="InterPro" id="IPR047859">
    <property type="entry name" value="Ribosomal_bL17_CS"/>
</dbReference>
<name>A0A1F5FX42_9BACT</name>